<accession>A0A9P5ZPZ4</accession>
<evidence type="ECO:0000313" key="1">
    <source>
        <dbReference type="EMBL" id="KAF9491402.1"/>
    </source>
</evidence>
<dbReference type="Proteomes" id="UP000807025">
    <property type="component" value="Unassembled WGS sequence"/>
</dbReference>
<sequence length="290" mass="33439">MLRSYDIHESIMEQLSLNNLHWYSLTCKAIYDEVQGHYKHNYSLNPILKLFIPSEYIPAFHRLQKKYRPVISGSVALQFLTRVTYPESDLNLYVKYACAFEVGKWLELEVGCTVLDFHGEACPFYHTFLRCNYSFKGMHAVFSFLSPINLRKVQLIICWCNVIEVILSFHSTIIMNVITVSYAYSFHGEETLERKISLAVDRARSAPMNLEAAQRKYSNCGWMMVSTQAVALQLKAFEGWTARRVGDSKCWIVRLPAVEGADVFLTTDPLSKNEWVLVYKFDVPNMTLGL</sequence>
<dbReference type="OrthoDB" id="3041043at2759"/>
<dbReference type="EMBL" id="MU154620">
    <property type="protein sequence ID" value="KAF9491402.1"/>
    <property type="molecule type" value="Genomic_DNA"/>
</dbReference>
<name>A0A9P5ZPZ4_PLEER</name>
<keyword evidence="2" id="KW-1185">Reference proteome</keyword>
<comment type="caution">
    <text evidence="1">The sequence shown here is derived from an EMBL/GenBank/DDBJ whole genome shotgun (WGS) entry which is preliminary data.</text>
</comment>
<evidence type="ECO:0000313" key="2">
    <source>
        <dbReference type="Proteomes" id="UP000807025"/>
    </source>
</evidence>
<organism evidence="1 2">
    <name type="scientific">Pleurotus eryngii</name>
    <name type="common">Boletus of the steppes</name>
    <dbReference type="NCBI Taxonomy" id="5323"/>
    <lineage>
        <taxon>Eukaryota</taxon>
        <taxon>Fungi</taxon>
        <taxon>Dikarya</taxon>
        <taxon>Basidiomycota</taxon>
        <taxon>Agaricomycotina</taxon>
        <taxon>Agaricomycetes</taxon>
        <taxon>Agaricomycetidae</taxon>
        <taxon>Agaricales</taxon>
        <taxon>Pleurotineae</taxon>
        <taxon>Pleurotaceae</taxon>
        <taxon>Pleurotus</taxon>
    </lineage>
</organism>
<dbReference type="AlphaFoldDB" id="A0A9P5ZPZ4"/>
<protein>
    <submittedName>
        <fullName evidence="1">Uncharacterized protein</fullName>
    </submittedName>
</protein>
<proteinExistence type="predicted"/>
<gene>
    <name evidence="1" type="ORF">BDN71DRAFT_1398402</name>
</gene>
<reference evidence="1" key="1">
    <citation type="submission" date="2020-11" db="EMBL/GenBank/DDBJ databases">
        <authorList>
            <consortium name="DOE Joint Genome Institute"/>
            <person name="Ahrendt S."/>
            <person name="Riley R."/>
            <person name="Andreopoulos W."/>
            <person name="Labutti K."/>
            <person name="Pangilinan J."/>
            <person name="Ruiz-Duenas F.J."/>
            <person name="Barrasa J.M."/>
            <person name="Sanchez-Garcia M."/>
            <person name="Camarero S."/>
            <person name="Miyauchi S."/>
            <person name="Serrano A."/>
            <person name="Linde D."/>
            <person name="Babiker R."/>
            <person name="Drula E."/>
            <person name="Ayuso-Fernandez I."/>
            <person name="Pacheco R."/>
            <person name="Padilla G."/>
            <person name="Ferreira P."/>
            <person name="Barriuso J."/>
            <person name="Kellner H."/>
            <person name="Castanera R."/>
            <person name="Alfaro M."/>
            <person name="Ramirez L."/>
            <person name="Pisabarro A.G."/>
            <person name="Kuo A."/>
            <person name="Tritt A."/>
            <person name="Lipzen A."/>
            <person name="He G."/>
            <person name="Yan M."/>
            <person name="Ng V."/>
            <person name="Cullen D."/>
            <person name="Martin F."/>
            <person name="Rosso M.-N."/>
            <person name="Henrissat B."/>
            <person name="Hibbett D."/>
            <person name="Martinez A.T."/>
            <person name="Grigoriev I.V."/>
        </authorList>
    </citation>
    <scope>NUCLEOTIDE SEQUENCE</scope>
    <source>
        <strain evidence="1">ATCC 90797</strain>
    </source>
</reference>